<dbReference type="Proteomes" id="UP001281130">
    <property type="component" value="Unassembled WGS sequence"/>
</dbReference>
<dbReference type="Proteomes" id="UP000025229">
    <property type="component" value="Chromosome"/>
</dbReference>
<dbReference type="PANTHER" id="PTHR43364:SF4">
    <property type="entry name" value="NAD(P)-LINKED OXIDOREDUCTASE SUPERFAMILY PROTEIN"/>
    <property type="match status" value="1"/>
</dbReference>
<dbReference type="InterPro" id="IPR018170">
    <property type="entry name" value="Aldo/ket_reductase_CS"/>
</dbReference>
<evidence type="ECO:0000313" key="5">
    <source>
        <dbReference type="Proteomes" id="UP000025229"/>
    </source>
</evidence>
<reference evidence="3 5" key="1">
    <citation type="submission" date="2014-03" db="EMBL/GenBank/DDBJ databases">
        <title>Complete genome sequence of the Radio-Resistant Rubrobacter radiotolerans RSPS-4.</title>
        <authorList>
            <person name="Egas C.C."/>
            <person name="Barroso C.C."/>
            <person name="Froufe H.J.C."/>
            <person name="Pacheco J.J."/>
            <person name="Albuquerque L.L."/>
            <person name="da Costa M.M.S."/>
        </authorList>
    </citation>
    <scope>NUCLEOTIDE SEQUENCE [LARGE SCALE GENOMIC DNA]</scope>
    <source>
        <strain evidence="3 5">RSPS-4</strain>
    </source>
</reference>
<dbReference type="PANTHER" id="PTHR43364">
    <property type="entry name" value="NADH-SPECIFIC METHYLGLYOXAL REDUCTASE-RELATED"/>
    <property type="match status" value="1"/>
</dbReference>
<dbReference type="PROSITE" id="PS00062">
    <property type="entry name" value="ALDOKETO_REDUCTASE_2"/>
    <property type="match status" value="1"/>
</dbReference>
<proteinExistence type="predicted"/>
<dbReference type="RefSeq" id="WP_051589818.1">
    <property type="nucleotide sequence ID" value="NZ_CP007514.1"/>
</dbReference>
<protein>
    <submittedName>
        <fullName evidence="4">Aldo/keto reductase</fullName>
    </submittedName>
    <submittedName>
        <fullName evidence="3">Putative oxidoreductases (Related to aryl-alcohol dehydrogenases)</fullName>
    </submittedName>
</protein>
<dbReference type="InterPro" id="IPR023210">
    <property type="entry name" value="NADP_OxRdtase_dom"/>
</dbReference>
<keyword evidence="5" id="KW-1185">Reference proteome</keyword>
<dbReference type="EMBL" id="JAWXXX010000001">
    <property type="protein sequence ID" value="MDX5892458.1"/>
    <property type="molecule type" value="Genomic_DNA"/>
</dbReference>
<dbReference type="InterPro" id="IPR050523">
    <property type="entry name" value="AKR_Detox_Biosynth"/>
</dbReference>
<keyword evidence="1" id="KW-0560">Oxidoreductase</keyword>
<dbReference type="PRINTS" id="PR00069">
    <property type="entry name" value="ALDKETRDTASE"/>
</dbReference>
<dbReference type="AlphaFoldDB" id="A0A023X6W8"/>
<organism evidence="3 5">
    <name type="scientific">Rubrobacter radiotolerans</name>
    <name type="common">Arthrobacter radiotolerans</name>
    <dbReference type="NCBI Taxonomy" id="42256"/>
    <lineage>
        <taxon>Bacteria</taxon>
        <taxon>Bacillati</taxon>
        <taxon>Actinomycetota</taxon>
        <taxon>Rubrobacteria</taxon>
        <taxon>Rubrobacterales</taxon>
        <taxon>Rubrobacteraceae</taxon>
        <taxon>Rubrobacter</taxon>
    </lineage>
</organism>
<feature type="domain" description="NADP-dependent oxidoreductase" evidence="2">
    <location>
        <begin position="19"/>
        <end position="313"/>
    </location>
</feature>
<accession>A0A023X6W8</accession>
<dbReference type="GO" id="GO:0016491">
    <property type="term" value="F:oxidoreductase activity"/>
    <property type="evidence" value="ECO:0007669"/>
    <property type="project" value="UniProtKB-KW"/>
</dbReference>
<sequence length="320" mass="34958">MQDGTTAEATLARELGVEPLGVGAWAWGTSQLWGYGKEYGRREVGEALRASVASGVRFVDTAEIYGNGASERIIGEVLAEGGFPEGKEPVIATKFAPLPYRFSPRSLLSALDASLLRLGVSQVDLYQIHFNSPVPSPKGLLDVLAEAVKSGRARHVGVSNYSAEAMRRAHERLERQGVRLASNQVHYSLLHRKPEIDGVLDACRQLGVTLIAYSPIAQGLLTGKYRPGDRPSGLMRRYGRAFGEANLRRVEPVVDELRRIGREHGREPSQVALNWLISKGAMPIPGAKNARQAEQNAGALGWEMSPEETERLDLATLGWR</sequence>
<dbReference type="eggNOG" id="COG0667">
    <property type="taxonomic scope" value="Bacteria"/>
</dbReference>
<dbReference type="STRING" id="42256.RradSPS_2536"/>
<dbReference type="InterPro" id="IPR020471">
    <property type="entry name" value="AKR"/>
</dbReference>
<evidence type="ECO:0000259" key="2">
    <source>
        <dbReference type="Pfam" id="PF00248"/>
    </source>
</evidence>
<gene>
    <name evidence="3" type="ORF">RradSPS_2536</name>
    <name evidence="4" type="ORF">SIL72_00310</name>
</gene>
<dbReference type="SUPFAM" id="SSF51430">
    <property type="entry name" value="NAD(P)-linked oxidoreductase"/>
    <property type="match status" value="1"/>
</dbReference>
<evidence type="ECO:0000313" key="4">
    <source>
        <dbReference type="EMBL" id="MDX5892458.1"/>
    </source>
</evidence>
<dbReference type="EMBL" id="CP007514">
    <property type="protein sequence ID" value="AHY47819.1"/>
    <property type="molecule type" value="Genomic_DNA"/>
</dbReference>
<dbReference type="PATRIC" id="fig|42256.3.peg.2584"/>
<evidence type="ECO:0000256" key="1">
    <source>
        <dbReference type="ARBA" id="ARBA00023002"/>
    </source>
</evidence>
<dbReference type="KEGG" id="rrd:RradSPS_2536"/>
<evidence type="ECO:0000313" key="3">
    <source>
        <dbReference type="EMBL" id="AHY47819.1"/>
    </source>
</evidence>
<dbReference type="OrthoDB" id="9768793at2"/>
<dbReference type="InterPro" id="IPR036812">
    <property type="entry name" value="NAD(P)_OxRdtase_dom_sf"/>
</dbReference>
<name>A0A023X6W8_RUBRA</name>
<dbReference type="CDD" id="cd19093">
    <property type="entry name" value="AKR_AtPLR-like"/>
    <property type="match status" value="1"/>
</dbReference>
<dbReference type="Gene3D" id="3.20.20.100">
    <property type="entry name" value="NADP-dependent oxidoreductase domain"/>
    <property type="match status" value="1"/>
</dbReference>
<dbReference type="HOGENOM" id="CLU_023205_2_3_11"/>
<reference evidence="4" key="2">
    <citation type="submission" date="2023-11" db="EMBL/GenBank/DDBJ databases">
        <title>MicrobeMod: A computational toolkit for identifying prokaryotic methylation and restriction-modification with nanopore sequencing.</title>
        <authorList>
            <person name="Crits-Christoph A."/>
            <person name="Kang S.C."/>
            <person name="Lee H."/>
            <person name="Ostrov N."/>
        </authorList>
    </citation>
    <scope>NUCLEOTIDE SEQUENCE</scope>
    <source>
        <strain evidence="4">ATCC 51242</strain>
    </source>
</reference>
<dbReference type="Pfam" id="PF00248">
    <property type="entry name" value="Aldo_ket_red"/>
    <property type="match status" value="1"/>
</dbReference>